<keyword evidence="2 4" id="KW-0663">Pyridoxal phosphate</keyword>
<dbReference type="GO" id="GO:0030170">
    <property type="term" value="F:pyridoxal phosphate binding"/>
    <property type="evidence" value="ECO:0007669"/>
    <property type="project" value="UniProtKB-UniRule"/>
</dbReference>
<proteinExistence type="inferred from homology"/>
<dbReference type="Pfam" id="PF01168">
    <property type="entry name" value="Ala_racemase_N"/>
    <property type="match status" value="1"/>
</dbReference>
<dbReference type="FunFam" id="3.20.20.10:FF:000002">
    <property type="entry name" value="Alanine racemase"/>
    <property type="match status" value="1"/>
</dbReference>
<dbReference type="PROSITE" id="PS00395">
    <property type="entry name" value="ALANINE_RACEMASE"/>
    <property type="match status" value="1"/>
</dbReference>
<comment type="pathway">
    <text evidence="4">Amino-acid biosynthesis; D-alanine biosynthesis; D-alanine from L-alanine: step 1/1.</text>
</comment>
<evidence type="ECO:0000256" key="4">
    <source>
        <dbReference type="HAMAP-Rule" id="MF_01201"/>
    </source>
</evidence>
<feature type="binding site" evidence="4 6">
    <location>
        <position position="124"/>
    </location>
    <ligand>
        <name>substrate</name>
    </ligand>
</feature>
<dbReference type="Gene3D" id="2.40.37.10">
    <property type="entry name" value="Lyase, Ornithine Decarboxylase, Chain A, domain 1"/>
    <property type="match status" value="1"/>
</dbReference>
<dbReference type="CDD" id="cd00430">
    <property type="entry name" value="PLPDE_III_AR"/>
    <property type="match status" value="1"/>
</dbReference>
<dbReference type="Gene3D" id="3.20.20.10">
    <property type="entry name" value="Alanine racemase"/>
    <property type="match status" value="1"/>
</dbReference>
<comment type="catalytic activity">
    <reaction evidence="4">
        <text>L-alanine = D-alanine</text>
        <dbReference type="Rhea" id="RHEA:20249"/>
        <dbReference type="ChEBI" id="CHEBI:57416"/>
        <dbReference type="ChEBI" id="CHEBI:57972"/>
        <dbReference type="EC" id="5.1.1.1"/>
    </reaction>
</comment>
<feature type="modified residue" description="N6-(pyridoxal phosphate)lysine" evidence="4 5">
    <location>
        <position position="27"/>
    </location>
</feature>
<dbReference type="PANTHER" id="PTHR30511">
    <property type="entry name" value="ALANINE RACEMASE"/>
    <property type="match status" value="1"/>
</dbReference>
<evidence type="ECO:0000259" key="7">
    <source>
        <dbReference type="SMART" id="SM01005"/>
    </source>
</evidence>
<gene>
    <name evidence="8" type="ORF">C884_01080</name>
</gene>
<dbReference type="GO" id="GO:0030632">
    <property type="term" value="P:D-alanine biosynthetic process"/>
    <property type="evidence" value="ECO:0007669"/>
    <property type="project" value="UniProtKB-UniRule"/>
</dbReference>
<dbReference type="SMART" id="SM01005">
    <property type="entry name" value="Ala_racemase_C"/>
    <property type="match status" value="1"/>
</dbReference>
<dbReference type="RefSeq" id="WP_006213462.1">
    <property type="nucleotide sequence ID" value="NZ_ANHZ02000002.1"/>
</dbReference>
<dbReference type="InterPro" id="IPR029066">
    <property type="entry name" value="PLP-binding_barrel"/>
</dbReference>
<reference evidence="8 9" key="1">
    <citation type="journal article" date="2014" name="Genome Announc.">
        <title>Draft Genome Sequence of Kocuria palustris PEL.</title>
        <authorList>
            <person name="Sharma G."/>
            <person name="Khatri I."/>
            <person name="Subramanian S."/>
        </authorList>
    </citation>
    <scope>NUCLEOTIDE SEQUENCE [LARGE SCALE GENOMIC DNA]</scope>
    <source>
        <strain evidence="8 9">PEL</strain>
    </source>
</reference>
<evidence type="ECO:0000256" key="3">
    <source>
        <dbReference type="ARBA" id="ARBA00023235"/>
    </source>
</evidence>
<dbReference type="InterPro" id="IPR011079">
    <property type="entry name" value="Ala_racemase_C"/>
</dbReference>
<dbReference type="NCBIfam" id="TIGR00492">
    <property type="entry name" value="alr"/>
    <property type="match status" value="1"/>
</dbReference>
<evidence type="ECO:0000256" key="2">
    <source>
        <dbReference type="ARBA" id="ARBA00022898"/>
    </source>
</evidence>
<feature type="active site" description="Proton acceptor; specific for L-alanine" evidence="4">
    <location>
        <position position="266"/>
    </location>
</feature>
<dbReference type="PRINTS" id="PR00992">
    <property type="entry name" value="ALARACEMASE"/>
</dbReference>
<dbReference type="STRING" id="71999.KPaMU14_09695"/>
<dbReference type="Proteomes" id="UP000009877">
    <property type="component" value="Unassembled WGS sequence"/>
</dbReference>
<evidence type="ECO:0000256" key="1">
    <source>
        <dbReference type="ARBA" id="ARBA00001933"/>
    </source>
</evidence>
<comment type="cofactor">
    <cofactor evidence="1 4 5">
        <name>pyridoxal 5'-phosphate</name>
        <dbReference type="ChEBI" id="CHEBI:597326"/>
    </cofactor>
</comment>
<dbReference type="SUPFAM" id="SSF51419">
    <property type="entry name" value="PLP-binding barrel"/>
    <property type="match status" value="1"/>
</dbReference>
<accession>M2XF13</accession>
<feature type="binding site" evidence="4 6">
    <location>
        <position position="313"/>
    </location>
    <ligand>
        <name>substrate</name>
    </ligand>
</feature>
<name>M2XF13_9MICC</name>
<comment type="caution">
    <text evidence="8">The sequence shown here is derived from an EMBL/GenBank/DDBJ whole genome shotgun (WGS) entry which is preliminary data.</text>
</comment>
<dbReference type="EC" id="5.1.1.1" evidence="4"/>
<dbReference type="SUPFAM" id="SSF50621">
    <property type="entry name" value="Alanine racemase C-terminal domain-like"/>
    <property type="match status" value="1"/>
</dbReference>
<dbReference type="InterPro" id="IPR000821">
    <property type="entry name" value="Ala_racemase"/>
</dbReference>
<keyword evidence="3 4" id="KW-0413">Isomerase</keyword>
<comment type="function">
    <text evidence="4">Catalyzes the interconversion of L-alanine and D-alanine. May also act on other amino acids.</text>
</comment>
<comment type="similarity">
    <text evidence="4">Belongs to the alanine racemase family.</text>
</comment>
<dbReference type="GO" id="GO:0008784">
    <property type="term" value="F:alanine racemase activity"/>
    <property type="evidence" value="ECO:0007669"/>
    <property type="project" value="UniProtKB-UniRule"/>
</dbReference>
<evidence type="ECO:0000313" key="8">
    <source>
        <dbReference type="EMBL" id="EME37706.1"/>
    </source>
</evidence>
<dbReference type="InterPro" id="IPR009006">
    <property type="entry name" value="Ala_racemase/Decarboxylase_C"/>
</dbReference>
<feature type="active site" description="Proton acceptor; specific for D-alanine" evidence="4">
    <location>
        <position position="27"/>
    </location>
</feature>
<sequence length="405" mass="42905">MDLAAIRHNVRLLAELAHPAALMAVVKADAYGHGAVPVARAALAAGAHGLGVAHVREALELREAGIRAPILAWLHTADTDFETALQRDIALGVSGAELFEIAATAQRIGRTARIHLKVDTGLGRNGFALSQWPQVLETVRGLERGGALRVDGIFSHLAVADQPERPETDEQVEAFAAAVRQAREAGLAPRFTHLANTPATLSLGQPGALADPQTMRGDIVRTGVGLYGVSPFADRSAQELGLLPAMTLRTSVANIKRVPSGQGVSYGLSYRTSEATTLALIPMGYGDGVPRVATGAPVMIEGRTYPVVGRIAMDQMVVDLRTTEDMSHLLGAEAVLFGGEGAPSVREWSEAAGTIDYEIITRISPRVQRVHVDTRADLAFDRVAQERAAHARANASETGQGRADD</sequence>
<feature type="domain" description="Alanine racemase C-terminal" evidence="7">
    <location>
        <begin position="245"/>
        <end position="372"/>
    </location>
</feature>
<dbReference type="PANTHER" id="PTHR30511:SF0">
    <property type="entry name" value="ALANINE RACEMASE, CATABOLIC-RELATED"/>
    <property type="match status" value="1"/>
</dbReference>
<dbReference type="AlphaFoldDB" id="M2XF13"/>
<evidence type="ECO:0000256" key="5">
    <source>
        <dbReference type="PIRSR" id="PIRSR600821-50"/>
    </source>
</evidence>
<dbReference type="HAMAP" id="MF_01201">
    <property type="entry name" value="Ala_racemase"/>
    <property type="match status" value="1"/>
</dbReference>
<dbReference type="Pfam" id="PF00842">
    <property type="entry name" value="Ala_racemase_C"/>
    <property type="match status" value="1"/>
</dbReference>
<organism evidence="8 9">
    <name type="scientific">Kocuria palustris PEL</name>
    <dbReference type="NCBI Taxonomy" id="1236550"/>
    <lineage>
        <taxon>Bacteria</taxon>
        <taxon>Bacillati</taxon>
        <taxon>Actinomycetota</taxon>
        <taxon>Actinomycetes</taxon>
        <taxon>Micrococcales</taxon>
        <taxon>Micrococcaceae</taxon>
        <taxon>Kocuria</taxon>
    </lineage>
</organism>
<dbReference type="UniPathway" id="UPA00042">
    <property type="reaction ID" value="UER00497"/>
</dbReference>
<dbReference type="EMBL" id="ANHZ02000002">
    <property type="protein sequence ID" value="EME37706.1"/>
    <property type="molecule type" value="Genomic_DNA"/>
</dbReference>
<dbReference type="InterPro" id="IPR020622">
    <property type="entry name" value="Ala_racemase_pyridoxalP-BS"/>
</dbReference>
<protein>
    <recommendedName>
        <fullName evidence="4">Alanine racemase</fullName>
        <ecNumber evidence="4">5.1.1.1</ecNumber>
    </recommendedName>
</protein>
<keyword evidence="9" id="KW-1185">Reference proteome</keyword>
<evidence type="ECO:0000256" key="6">
    <source>
        <dbReference type="PIRSR" id="PIRSR600821-52"/>
    </source>
</evidence>
<evidence type="ECO:0000313" key="9">
    <source>
        <dbReference type="Proteomes" id="UP000009877"/>
    </source>
</evidence>
<dbReference type="InterPro" id="IPR001608">
    <property type="entry name" value="Ala_racemase_N"/>
</dbReference>
<dbReference type="GO" id="GO:0009252">
    <property type="term" value="P:peptidoglycan biosynthetic process"/>
    <property type="evidence" value="ECO:0007669"/>
    <property type="project" value="TreeGrafter"/>
</dbReference>
<dbReference type="GO" id="GO:0005829">
    <property type="term" value="C:cytosol"/>
    <property type="evidence" value="ECO:0007669"/>
    <property type="project" value="TreeGrafter"/>
</dbReference>